<dbReference type="EMBL" id="KE124913">
    <property type="protein sequence ID" value="EPB75147.1"/>
    <property type="molecule type" value="Genomic_DNA"/>
</dbReference>
<organism evidence="2 3">
    <name type="scientific">Ancylostoma ceylanicum</name>
    <dbReference type="NCBI Taxonomy" id="53326"/>
    <lineage>
        <taxon>Eukaryota</taxon>
        <taxon>Metazoa</taxon>
        <taxon>Ecdysozoa</taxon>
        <taxon>Nematoda</taxon>
        <taxon>Chromadorea</taxon>
        <taxon>Rhabditida</taxon>
        <taxon>Rhabditina</taxon>
        <taxon>Rhabditomorpha</taxon>
        <taxon>Strongyloidea</taxon>
        <taxon>Ancylostomatidae</taxon>
        <taxon>Ancylostomatinae</taxon>
        <taxon>Ancylostoma</taxon>
    </lineage>
</organism>
<feature type="compositionally biased region" description="Basic and acidic residues" evidence="1">
    <location>
        <begin position="1"/>
        <end position="11"/>
    </location>
</feature>
<feature type="compositionally biased region" description="Polar residues" evidence="1">
    <location>
        <begin position="12"/>
        <end position="22"/>
    </location>
</feature>
<gene>
    <name evidence="2" type="ORF">ANCCEY_05773</name>
</gene>
<feature type="region of interest" description="Disordered" evidence="1">
    <location>
        <begin position="1"/>
        <end position="66"/>
    </location>
</feature>
<evidence type="ECO:0000256" key="1">
    <source>
        <dbReference type="SAM" id="MobiDB-lite"/>
    </source>
</evidence>
<evidence type="ECO:0000313" key="3">
    <source>
        <dbReference type="Proteomes" id="UP000054495"/>
    </source>
</evidence>
<sequence>MTHKNKLENQREYSNTGQQNTEDLVGVRSDGNASYMGRNHHGSGQVVQMTAQVKEQDRYHAKSKIK</sequence>
<dbReference type="AlphaFoldDB" id="A0A0D6M5G1"/>
<proteinExistence type="predicted"/>
<reference evidence="2 3" key="1">
    <citation type="submission" date="2013-05" db="EMBL/GenBank/DDBJ databases">
        <title>Draft genome of the parasitic nematode Anyclostoma ceylanicum.</title>
        <authorList>
            <person name="Mitreva M."/>
        </authorList>
    </citation>
    <scope>NUCLEOTIDE SEQUENCE [LARGE SCALE GENOMIC DNA]</scope>
</reference>
<evidence type="ECO:0000313" key="2">
    <source>
        <dbReference type="EMBL" id="EPB75147.1"/>
    </source>
</evidence>
<protein>
    <submittedName>
        <fullName evidence="2">Uncharacterized protein</fullName>
    </submittedName>
</protein>
<keyword evidence="3" id="KW-1185">Reference proteome</keyword>
<name>A0A0D6M5G1_9BILA</name>
<accession>A0A0D6M5G1</accession>
<dbReference type="Proteomes" id="UP000054495">
    <property type="component" value="Unassembled WGS sequence"/>
</dbReference>